<name>A0ABU1AKJ0_9BACT</name>
<evidence type="ECO:0000256" key="1">
    <source>
        <dbReference type="SAM" id="MobiDB-lite"/>
    </source>
</evidence>
<accession>A0ABU1AKJ0</accession>
<keyword evidence="3" id="KW-1185">Reference proteome</keyword>
<dbReference type="SUPFAM" id="SSF51126">
    <property type="entry name" value="Pectin lyase-like"/>
    <property type="match status" value="1"/>
</dbReference>
<dbReference type="EMBL" id="JARXIC010000022">
    <property type="protein sequence ID" value="MDQ8195327.1"/>
    <property type="molecule type" value="Genomic_DNA"/>
</dbReference>
<comment type="caution">
    <text evidence="2">The sequence shown here is derived from an EMBL/GenBank/DDBJ whole genome shotgun (WGS) entry which is preliminary data.</text>
</comment>
<reference evidence="2 3" key="1">
    <citation type="submission" date="2023-04" db="EMBL/GenBank/DDBJ databases">
        <title>A novel bacteria isolated from coastal sediment.</title>
        <authorList>
            <person name="Liu X.-J."/>
            <person name="Du Z.-J."/>
        </authorList>
    </citation>
    <scope>NUCLEOTIDE SEQUENCE [LARGE SCALE GENOMIC DNA]</scope>
    <source>
        <strain evidence="2 3">SDUM461004</strain>
    </source>
</reference>
<proteinExistence type="predicted"/>
<dbReference type="Proteomes" id="UP001243717">
    <property type="component" value="Unassembled WGS sequence"/>
</dbReference>
<feature type="compositionally biased region" description="Basic residues" evidence="1">
    <location>
        <begin position="140"/>
        <end position="149"/>
    </location>
</feature>
<sequence>MQTAPLDHKHSRFINAPQKATIRDSEFTGTSGVSVNINADSSIIERCIFSKNLAFGLNFNGESLAVSDTVFRGHTNDSSNTRVAADQLSSSLTATASLRNCLFTGNRSEHRGSALIIALGRADIINCTFSGNAAAPERNRPHKSRRCSLQKHDYLSQHQQIPQI</sequence>
<evidence type="ECO:0000313" key="2">
    <source>
        <dbReference type="EMBL" id="MDQ8195327.1"/>
    </source>
</evidence>
<protein>
    <recommendedName>
        <fullName evidence="4">Right handed beta helix domain-containing protein</fullName>
    </recommendedName>
</protein>
<feature type="region of interest" description="Disordered" evidence="1">
    <location>
        <begin position="135"/>
        <end position="164"/>
    </location>
</feature>
<dbReference type="InterPro" id="IPR012334">
    <property type="entry name" value="Pectin_lyas_fold"/>
</dbReference>
<organism evidence="2 3">
    <name type="scientific">Thalassobacterium sedimentorum</name>
    <dbReference type="NCBI Taxonomy" id="3041258"/>
    <lineage>
        <taxon>Bacteria</taxon>
        <taxon>Pseudomonadati</taxon>
        <taxon>Verrucomicrobiota</taxon>
        <taxon>Opitutia</taxon>
        <taxon>Puniceicoccales</taxon>
        <taxon>Coraliomargaritaceae</taxon>
        <taxon>Thalassobacterium</taxon>
    </lineage>
</organism>
<evidence type="ECO:0008006" key="4">
    <source>
        <dbReference type="Google" id="ProtNLM"/>
    </source>
</evidence>
<dbReference type="Gene3D" id="2.160.20.10">
    <property type="entry name" value="Single-stranded right-handed beta-helix, Pectin lyase-like"/>
    <property type="match status" value="1"/>
</dbReference>
<gene>
    <name evidence="2" type="ORF">QEH59_12895</name>
</gene>
<dbReference type="RefSeq" id="WP_308985783.1">
    <property type="nucleotide sequence ID" value="NZ_JARXIC010000022.1"/>
</dbReference>
<evidence type="ECO:0000313" key="3">
    <source>
        <dbReference type="Proteomes" id="UP001243717"/>
    </source>
</evidence>
<dbReference type="InterPro" id="IPR011050">
    <property type="entry name" value="Pectin_lyase_fold/virulence"/>
</dbReference>